<keyword evidence="5" id="KW-0234">DNA repair</keyword>
<dbReference type="NCBIfam" id="NF007621">
    <property type="entry name" value="PRK10276.1"/>
    <property type="match status" value="1"/>
</dbReference>
<keyword evidence="9" id="KW-0548">Nucleotidyltransferase</keyword>
<evidence type="ECO:0000256" key="7">
    <source>
        <dbReference type="RuleBase" id="RU003991"/>
    </source>
</evidence>
<dbReference type="InterPro" id="IPR006197">
    <property type="entry name" value="Peptidase_S24_LexA"/>
</dbReference>
<keyword evidence="2" id="KW-0227">DNA damage</keyword>
<sequence length="199" mass="22735">MNEIPFKTAKKHGGKRENAGRKAQYQEKTVVMRVPESKVNAVKAWLKPRHPDDIEPIYNLQKLVAKSSVQIPFPLESVAAGFPSPAQDDIEKTLDLNQYLIKNPLFTFILKVNSLSMRDAGIDIGDQIIIDRSIEAEHGDIVLALVNNDFTVKRYMRNGNNPHDFWLKAENPEFPDIYPRENEQVKVWGIITCILKKLK</sequence>
<evidence type="ECO:0000256" key="6">
    <source>
        <dbReference type="ARBA" id="ARBA00023236"/>
    </source>
</evidence>
<keyword evidence="9" id="KW-0808">Transferase</keyword>
<dbReference type="AlphaFoldDB" id="A0A3G9FYH0"/>
<evidence type="ECO:0000256" key="4">
    <source>
        <dbReference type="ARBA" id="ARBA00022813"/>
    </source>
</evidence>
<dbReference type="SUPFAM" id="SSF51306">
    <property type="entry name" value="LexA/Signal peptidase"/>
    <property type="match status" value="1"/>
</dbReference>
<name>A0A3G9FYH0_9GAMM</name>
<dbReference type="InterPro" id="IPR015927">
    <property type="entry name" value="Peptidase_S24_S26A/B/C"/>
</dbReference>
<dbReference type="EC" id="2.7.7.7" evidence="9"/>
<dbReference type="GO" id="GO:0006355">
    <property type="term" value="P:regulation of DNA-templated transcription"/>
    <property type="evidence" value="ECO:0007669"/>
    <property type="project" value="InterPro"/>
</dbReference>
<protein>
    <submittedName>
        <fullName evidence="9">Translesion error-prone DNA polymerase V autoproteolytic subunit</fullName>
        <ecNumber evidence="9">2.7.7.7</ecNumber>
    </submittedName>
</protein>
<proteinExistence type="inferred from homology"/>
<evidence type="ECO:0000256" key="5">
    <source>
        <dbReference type="ARBA" id="ARBA00023204"/>
    </source>
</evidence>
<dbReference type="InterPro" id="IPR036286">
    <property type="entry name" value="LexA/Signal_pep-like_sf"/>
</dbReference>
<dbReference type="GO" id="GO:0009432">
    <property type="term" value="P:SOS response"/>
    <property type="evidence" value="ECO:0007669"/>
    <property type="project" value="UniProtKB-KW"/>
</dbReference>
<keyword evidence="3 7" id="KW-0378">Hydrolase</keyword>
<evidence type="ECO:0000256" key="3">
    <source>
        <dbReference type="ARBA" id="ARBA00022801"/>
    </source>
</evidence>
<dbReference type="Gene3D" id="2.10.109.10">
    <property type="entry name" value="Umud Fragment, subunit A"/>
    <property type="match status" value="1"/>
</dbReference>
<gene>
    <name evidence="9" type="primary">umuD</name>
    <name evidence="9" type="ORF">I6I53_12540</name>
</gene>
<dbReference type="InterPro" id="IPR050077">
    <property type="entry name" value="LexA_repressor"/>
</dbReference>
<evidence type="ECO:0000313" key="10">
    <source>
        <dbReference type="Proteomes" id="UP000595320"/>
    </source>
</evidence>
<dbReference type="PANTHER" id="PTHR33516:SF2">
    <property type="entry name" value="LEXA REPRESSOR-RELATED"/>
    <property type="match status" value="1"/>
</dbReference>
<dbReference type="EMBL" id="CP068176">
    <property type="protein sequence ID" value="QQT85715.1"/>
    <property type="molecule type" value="Genomic_DNA"/>
</dbReference>
<dbReference type="PRINTS" id="PR00726">
    <property type="entry name" value="LEXASERPTASE"/>
</dbReference>
<dbReference type="Proteomes" id="UP000595320">
    <property type="component" value="Chromosome"/>
</dbReference>
<comment type="similarity">
    <text evidence="1 7">Belongs to the peptidase S24 family.</text>
</comment>
<evidence type="ECO:0000313" key="9">
    <source>
        <dbReference type="EMBL" id="QQT85715.1"/>
    </source>
</evidence>
<dbReference type="GO" id="GO:0016787">
    <property type="term" value="F:hydrolase activity"/>
    <property type="evidence" value="ECO:0007669"/>
    <property type="project" value="UniProtKB-KW"/>
</dbReference>
<accession>A0A3G9FYH0</accession>
<dbReference type="GO" id="GO:0006281">
    <property type="term" value="P:DNA repair"/>
    <property type="evidence" value="ECO:0007669"/>
    <property type="project" value="UniProtKB-KW"/>
</dbReference>
<keyword evidence="4 7" id="KW-0068">Autocatalytic cleavage</keyword>
<evidence type="ECO:0000256" key="1">
    <source>
        <dbReference type="ARBA" id="ARBA00007484"/>
    </source>
</evidence>
<dbReference type="Pfam" id="PF00717">
    <property type="entry name" value="Peptidase_S24"/>
    <property type="match status" value="1"/>
</dbReference>
<dbReference type="PANTHER" id="PTHR33516">
    <property type="entry name" value="LEXA REPRESSOR"/>
    <property type="match status" value="1"/>
</dbReference>
<reference evidence="9 10" key="1">
    <citation type="submission" date="2021-01" db="EMBL/GenBank/DDBJ databases">
        <title>FDA dAtabase for Regulatory Grade micrObial Sequences (FDA-ARGOS): Supporting development and validation of Infectious Disease Dx tests.</title>
        <authorList>
            <person name="Sproer C."/>
            <person name="Gronow S."/>
            <person name="Severitt S."/>
            <person name="Schroder I."/>
            <person name="Tallon L."/>
            <person name="Sadzewicz L."/>
            <person name="Zhao X."/>
            <person name="Boylan J."/>
            <person name="Ott S."/>
            <person name="Bowen H."/>
            <person name="Vavikolanu K."/>
            <person name="Mehta A."/>
            <person name="Aluvathingal J."/>
            <person name="Nadendla S."/>
            <person name="Lowell S."/>
            <person name="Myers T."/>
            <person name="Yan Y."/>
            <person name="Sichtig H."/>
        </authorList>
    </citation>
    <scope>NUCLEOTIDE SEQUENCE [LARGE SCALE GENOMIC DNA]</scope>
    <source>
        <strain evidence="9 10">FDAARGOS_1096</strain>
    </source>
</reference>
<feature type="region of interest" description="Disordered" evidence="8">
    <location>
        <begin position="1"/>
        <end position="24"/>
    </location>
</feature>
<dbReference type="CDD" id="cd06529">
    <property type="entry name" value="S24_LexA-like"/>
    <property type="match status" value="1"/>
</dbReference>
<evidence type="ECO:0000256" key="2">
    <source>
        <dbReference type="ARBA" id="ARBA00022763"/>
    </source>
</evidence>
<dbReference type="GO" id="GO:0003887">
    <property type="term" value="F:DNA-directed DNA polymerase activity"/>
    <property type="evidence" value="ECO:0007669"/>
    <property type="project" value="UniProtKB-EC"/>
</dbReference>
<keyword evidence="6" id="KW-0742">SOS response</keyword>
<evidence type="ECO:0000256" key="8">
    <source>
        <dbReference type="SAM" id="MobiDB-lite"/>
    </source>
</evidence>
<organism evidence="9 10">
    <name type="scientific">Acinetobacter ursingii</name>
    <dbReference type="NCBI Taxonomy" id="108980"/>
    <lineage>
        <taxon>Bacteria</taxon>
        <taxon>Pseudomonadati</taxon>
        <taxon>Pseudomonadota</taxon>
        <taxon>Gammaproteobacteria</taxon>
        <taxon>Moraxellales</taxon>
        <taxon>Moraxellaceae</taxon>
        <taxon>Acinetobacter</taxon>
    </lineage>
</organism>
<dbReference type="InterPro" id="IPR039418">
    <property type="entry name" value="LexA-like"/>
</dbReference>
<dbReference type="GO" id="GO:0003677">
    <property type="term" value="F:DNA binding"/>
    <property type="evidence" value="ECO:0007669"/>
    <property type="project" value="InterPro"/>
</dbReference>